<evidence type="ECO:0000256" key="1">
    <source>
        <dbReference type="PROSITE-ProRule" id="PRU00723"/>
    </source>
</evidence>
<comment type="caution">
    <text evidence="4">The sequence shown here is derived from an EMBL/GenBank/DDBJ whole genome shotgun (WGS) entry which is preliminary data.</text>
</comment>
<keyword evidence="5" id="KW-1185">Reference proteome</keyword>
<protein>
    <recommendedName>
        <fullName evidence="3">C3H1-type domain-containing protein</fullName>
    </recommendedName>
</protein>
<feature type="region of interest" description="Disordered" evidence="2">
    <location>
        <begin position="321"/>
        <end position="424"/>
    </location>
</feature>
<dbReference type="PROSITE" id="PS50103">
    <property type="entry name" value="ZF_C3H1"/>
    <property type="match status" value="1"/>
</dbReference>
<proteinExistence type="predicted"/>
<feature type="domain" description="C3H1-type" evidence="3">
    <location>
        <begin position="386"/>
        <end position="411"/>
    </location>
</feature>
<evidence type="ECO:0000313" key="5">
    <source>
        <dbReference type="Proteomes" id="UP000037460"/>
    </source>
</evidence>
<accession>A0A0M0K802</accession>
<keyword evidence="1" id="KW-0862">Zinc</keyword>
<feature type="compositionally biased region" description="Acidic residues" evidence="2">
    <location>
        <begin position="415"/>
        <end position="424"/>
    </location>
</feature>
<feature type="compositionally biased region" description="Low complexity" evidence="2">
    <location>
        <begin position="349"/>
        <end position="362"/>
    </location>
</feature>
<dbReference type="GO" id="GO:0008270">
    <property type="term" value="F:zinc ion binding"/>
    <property type="evidence" value="ECO:0007669"/>
    <property type="project" value="UniProtKB-KW"/>
</dbReference>
<name>A0A0M0K802_9EUKA</name>
<gene>
    <name evidence="4" type="ORF">Ctob_016312</name>
</gene>
<organism evidence="4 5">
    <name type="scientific">Chrysochromulina tobinii</name>
    <dbReference type="NCBI Taxonomy" id="1460289"/>
    <lineage>
        <taxon>Eukaryota</taxon>
        <taxon>Haptista</taxon>
        <taxon>Haptophyta</taxon>
        <taxon>Prymnesiophyceae</taxon>
        <taxon>Prymnesiales</taxon>
        <taxon>Chrysochromulinaceae</taxon>
        <taxon>Chrysochromulina</taxon>
    </lineage>
</organism>
<dbReference type="AlphaFoldDB" id="A0A0M0K802"/>
<dbReference type="InterPro" id="IPR000571">
    <property type="entry name" value="Znf_CCCH"/>
</dbReference>
<keyword evidence="1" id="KW-0479">Metal-binding</keyword>
<keyword evidence="1" id="KW-0863">Zinc-finger</keyword>
<feature type="zinc finger region" description="C3H1-type" evidence="1">
    <location>
        <begin position="386"/>
        <end position="411"/>
    </location>
</feature>
<evidence type="ECO:0000259" key="3">
    <source>
        <dbReference type="PROSITE" id="PS50103"/>
    </source>
</evidence>
<sequence>MTTPLFTVVDARTAAEFANFNHPIPTVTGAVKRLLEKDTCKDAVRLLPVLSKAHGKIAISLMDIVFIGGGILVSNFKFVDKVMEQLAGKDVADGQTKGLDFDLHSNYAKWRQLLMVLHREATGVEKEEREEESQDVAIEDKAAWFKSTYHFALEPEAYSTGLYAKSLMKQGLGYALDARTDWRRAKPANGRRGEVLDDPKKKELPGKVHLGSGQDVYDCLIRKMMSVLLLFGDADIGKQGFVSNSHGVVSGTVRWIALEDVFALKKACFGMQKLARDKAEALADWFEEKLSSVVKAPSLKTLSCAIREHLDVLEARIDSRAHSTPPAMKRGATLDTPAPPSKRQKKAAAKAAKAAEAAAAAGKVKKPPADVKKKKGDLLERMEGGNPAGPPCRNFANGTCNGKCRFSHEEKPSDGGEDGDDEEA</sequence>
<dbReference type="EMBL" id="JWZX01001026">
    <property type="protein sequence ID" value="KOO34976.1"/>
    <property type="molecule type" value="Genomic_DNA"/>
</dbReference>
<reference evidence="5" key="1">
    <citation type="journal article" date="2015" name="PLoS Genet.">
        <title>Genome Sequence and Transcriptome Analyses of Chrysochromulina tobin: Metabolic Tools for Enhanced Algal Fitness in the Prominent Order Prymnesiales (Haptophyceae).</title>
        <authorList>
            <person name="Hovde B.T."/>
            <person name="Deodato C.R."/>
            <person name="Hunsperger H.M."/>
            <person name="Ryken S.A."/>
            <person name="Yost W."/>
            <person name="Jha R.K."/>
            <person name="Patterson J."/>
            <person name="Monnat R.J. Jr."/>
            <person name="Barlow S.B."/>
            <person name="Starkenburg S.R."/>
            <person name="Cattolico R.A."/>
        </authorList>
    </citation>
    <scope>NUCLEOTIDE SEQUENCE</scope>
    <source>
        <strain evidence="5">CCMP291</strain>
    </source>
</reference>
<evidence type="ECO:0000313" key="4">
    <source>
        <dbReference type="EMBL" id="KOO34976.1"/>
    </source>
</evidence>
<dbReference type="Proteomes" id="UP000037460">
    <property type="component" value="Unassembled WGS sequence"/>
</dbReference>
<evidence type="ECO:0000256" key="2">
    <source>
        <dbReference type="SAM" id="MobiDB-lite"/>
    </source>
</evidence>
<feature type="compositionally biased region" description="Basic and acidic residues" evidence="2">
    <location>
        <begin position="367"/>
        <end position="383"/>
    </location>
</feature>